<name>A0A7V3KNP9_UNCW3</name>
<dbReference type="InterPro" id="IPR002930">
    <property type="entry name" value="GCV_H"/>
</dbReference>
<dbReference type="PROSITE" id="PS00189">
    <property type="entry name" value="LIPOYL"/>
    <property type="match status" value="1"/>
</dbReference>
<comment type="caution">
    <text evidence="6">The sequence shown here is derived from an EMBL/GenBank/DDBJ whole genome shotgun (WGS) entry which is preliminary data.</text>
</comment>
<dbReference type="InterPro" id="IPR033753">
    <property type="entry name" value="GCV_H/Fam206"/>
</dbReference>
<evidence type="ECO:0000256" key="3">
    <source>
        <dbReference type="HAMAP-Rule" id="MF_00272"/>
    </source>
</evidence>
<feature type="modified residue" description="N6-lipoyllysine" evidence="3 4">
    <location>
        <position position="64"/>
    </location>
</feature>
<dbReference type="GO" id="GO:0009249">
    <property type="term" value="P:protein lipoylation"/>
    <property type="evidence" value="ECO:0007669"/>
    <property type="project" value="TreeGrafter"/>
</dbReference>
<dbReference type="CDD" id="cd06848">
    <property type="entry name" value="GCS_H"/>
    <property type="match status" value="1"/>
</dbReference>
<dbReference type="GO" id="GO:0019464">
    <property type="term" value="P:glycine decarboxylation via glycine cleavage system"/>
    <property type="evidence" value="ECO:0007669"/>
    <property type="project" value="UniProtKB-UniRule"/>
</dbReference>
<accession>A0A7V3KNP9</accession>
<gene>
    <name evidence="3 6" type="primary">gcvH</name>
    <name evidence="6" type="ORF">ENV38_03455</name>
</gene>
<protein>
    <recommendedName>
        <fullName evidence="3">Glycine cleavage system H protein</fullName>
    </recommendedName>
</protein>
<dbReference type="InterPro" id="IPR000089">
    <property type="entry name" value="Biotin_lipoyl"/>
</dbReference>
<dbReference type="InterPro" id="IPR003016">
    <property type="entry name" value="2-oxoA_DH_lipoyl-BS"/>
</dbReference>
<evidence type="ECO:0000313" key="6">
    <source>
        <dbReference type="EMBL" id="HGB35943.1"/>
    </source>
</evidence>
<comment type="similarity">
    <text evidence="1 3">Belongs to the GcvH family.</text>
</comment>
<feature type="domain" description="Lipoyl-binding" evidence="5">
    <location>
        <begin position="23"/>
        <end position="105"/>
    </location>
</feature>
<dbReference type="PANTHER" id="PTHR11715">
    <property type="entry name" value="GLYCINE CLEAVAGE SYSTEM H PROTEIN"/>
    <property type="match status" value="1"/>
</dbReference>
<dbReference type="EMBL" id="DTGD01000129">
    <property type="protein sequence ID" value="HGB35943.1"/>
    <property type="molecule type" value="Genomic_DNA"/>
</dbReference>
<organism evidence="6">
    <name type="scientific">candidate division WOR-3 bacterium</name>
    <dbReference type="NCBI Taxonomy" id="2052148"/>
    <lineage>
        <taxon>Bacteria</taxon>
        <taxon>Bacteria division WOR-3</taxon>
    </lineage>
</organism>
<proteinExistence type="inferred from homology"/>
<comment type="cofactor">
    <cofactor evidence="3">
        <name>(R)-lipoate</name>
        <dbReference type="ChEBI" id="CHEBI:83088"/>
    </cofactor>
    <text evidence="3">Binds 1 lipoyl cofactor covalently.</text>
</comment>
<dbReference type="PANTHER" id="PTHR11715:SF3">
    <property type="entry name" value="GLYCINE CLEAVAGE SYSTEM H PROTEIN-RELATED"/>
    <property type="match status" value="1"/>
</dbReference>
<dbReference type="AlphaFoldDB" id="A0A7V3KNP9"/>
<dbReference type="Pfam" id="PF01597">
    <property type="entry name" value="GCV_H"/>
    <property type="match status" value="1"/>
</dbReference>
<dbReference type="NCBIfam" id="TIGR00527">
    <property type="entry name" value="gcvH"/>
    <property type="match status" value="1"/>
</dbReference>
<dbReference type="HAMAP" id="MF_00272">
    <property type="entry name" value="GcvH"/>
    <property type="match status" value="1"/>
</dbReference>
<keyword evidence="2 3" id="KW-0450">Lipoyl</keyword>
<dbReference type="GO" id="GO:0005829">
    <property type="term" value="C:cytosol"/>
    <property type="evidence" value="ECO:0007669"/>
    <property type="project" value="TreeGrafter"/>
</dbReference>
<comment type="function">
    <text evidence="3">The glycine cleavage system catalyzes the degradation of glycine. The H protein shuttles the methylamine group of glycine from the P protein to the T protein.</text>
</comment>
<comment type="subunit">
    <text evidence="3">The glycine cleavage system is composed of four proteins: P, T, L and H.</text>
</comment>
<evidence type="ECO:0000256" key="4">
    <source>
        <dbReference type="PIRSR" id="PIRSR617453-50"/>
    </source>
</evidence>
<dbReference type="PROSITE" id="PS50968">
    <property type="entry name" value="BIOTINYL_LIPOYL"/>
    <property type="match status" value="1"/>
</dbReference>
<sequence length="128" mass="14179">MLVPDDLKYTREHEWVKVENGNIAVIGITDFAQSELSDVVYVELPAVGKHVNKGEEVASVEAVKTVASVYTPVSGEVIEVNEKLKDDPSLINKDPYGEGWICKIKMSKPEELNGCLSAEEYKKLIAEE</sequence>
<evidence type="ECO:0000256" key="2">
    <source>
        <dbReference type="ARBA" id="ARBA00022823"/>
    </source>
</evidence>
<dbReference type="InterPro" id="IPR011053">
    <property type="entry name" value="Single_hybrid_motif"/>
</dbReference>
<dbReference type="GO" id="GO:0005960">
    <property type="term" value="C:glycine cleavage complex"/>
    <property type="evidence" value="ECO:0007669"/>
    <property type="project" value="InterPro"/>
</dbReference>
<reference evidence="6" key="1">
    <citation type="journal article" date="2020" name="mSystems">
        <title>Genome- and Community-Level Interaction Insights into Carbon Utilization and Element Cycling Functions of Hydrothermarchaeota in Hydrothermal Sediment.</title>
        <authorList>
            <person name="Zhou Z."/>
            <person name="Liu Y."/>
            <person name="Xu W."/>
            <person name="Pan J."/>
            <person name="Luo Z.H."/>
            <person name="Li M."/>
        </authorList>
    </citation>
    <scope>NUCLEOTIDE SEQUENCE [LARGE SCALE GENOMIC DNA]</scope>
    <source>
        <strain evidence="6">SpSt-754</strain>
    </source>
</reference>
<dbReference type="SUPFAM" id="SSF51230">
    <property type="entry name" value="Single hybrid motif"/>
    <property type="match status" value="1"/>
</dbReference>
<dbReference type="InterPro" id="IPR017453">
    <property type="entry name" value="GCV_H_sub"/>
</dbReference>
<dbReference type="Gene3D" id="2.40.50.100">
    <property type="match status" value="1"/>
</dbReference>
<dbReference type="NCBIfam" id="NF002270">
    <property type="entry name" value="PRK01202.1"/>
    <property type="match status" value="1"/>
</dbReference>
<evidence type="ECO:0000259" key="5">
    <source>
        <dbReference type="PROSITE" id="PS50968"/>
    </source>
</evidence>
<evidence type="ECO:0000256" key="1">
    <source>
        <dbReference type="ARBA" id="ARBA00009249"/>
    </source>
</evidence>